<evidence type="ECO:0000259" key="18">
    <source>
        <dbReference type="PROSITE" id="PS50024"/>
    </source>
</evidence>
<evidence type="ECO:0000256" key="16">
    <source>
        <dbReference type="SAM" id="MobiDB-lite"/>
    </source>
</evidence>
<evidence type="ECO:0000313" key="23">
    <source>
        <dbReference type="Proteomes" id="UP001557470"/>
    </source>
</evidence>
<dbReference type="Pfam" id="PF00629">
    <property type="entry name" value="MAM"/>
    <property type="match status" value="1"/>
</dbReference>
<dbReference type="Pfam" id="PF01390">
    <property type="entry name" value="SEA"/>
    <property type="match status" value="1"/>
</dbReference>
<evidence type="ECO:0000256" key="6">
    <source>
        <dbReference type="ARBA" id="ARBA00022801"/>
    </source>
</evidence>
<protein>
    <recommendedName>
        <fullName evidence="24">Enteropeptidase</fullName>
    </recommendedName>
</protein>
<dbReference type="SMART" id="SM00192">
    <property type="entry name" value="LDLa"/>
    <property type="match status" value="2"/>
</dbReference>
<evidence type="ECO:0000256" key="5">
    <source>
        <dbReference type="ARBA" id="ARBA00022737"/>
    </source>
</evidence>
<dbReference type="InterPro" id="IPR023415">
    <property type="entry name" value="LDLR_class-A_CS"/>
</dbReference>
<reference evidence="22 23" key="1">
    <citation type="submission" date="2024-06" db="EMBL/GenBank/DDBJ databases">
        <authorList>
            <person name="Pan Q."/>
            <person name="Wen M."/>
            <person name="Jouanno E."/>
            <person name="Zahm M."/>
            <person name="Klopp C."/>
            <person name="Cabau C."/>
            <person name="Louis A."/>
            <person name="Berthelot C."/>
            <person name="Parey E."/>
            <person name="Roest Crollius H."/>
            <person name="Montfort J."/>
            <person name="Robinson-Rechavi M."/>
            <person name="Bouchez O."/>
            <person name="Lampietro C."/>
            <person name="Lopez Roques C."/>
            <person name="Donnadieu C."/>
            <person name="Postlethwait J."/>
            <person name="Bobe J."/>
            <person name="Verreycken H."/>
            <person name="Guiguen Y."/>
        </authorList>
    </citation>
    <scope>NUCLEOTIDE SEQUENCE [LARGE SCALE GENOMIC DNA]</scope>
    <source>
        <strain evidence="22">Up_M1</strain>
        <tissue evidence="22">Testis</tissue>
    </source>
</reference>
<keyword evidence="12" id="KW-0325">Glycoprotein</keyword>
<dbReference type="Gene3D" id="2.40.128.620">
    <property type="match status" value="1"/>
</dbReference>
<feature type="domain" description="CUB" evidence="17">
    <location>
        <begin position="543"/>
        <end position="654"/>
    </location>
</feature>
<dbReference type="PROSITE" id="PS00135">
    <property type="entry name" value="TRYPSIN_SER"/>
    <property type="match status" value="1"/>
</dbReference>
<dbReference type="InterPro" id="IPR000082">
    <property type="entry name" value="SEA_dom"/>
</dbReference>
<evidence type="ECO:0000259" key="20">
    <source>
        <dbReference type="PROSITE" id="PS50240"/>
    </source>
</evidence>
<dbReference type="SMART" id="SM00020">
    <property type="entry name" value="Tryp_SPc"/>
    <property type="match status" value="1"/>
</dbReference>
<dbReference type="CDD" id="cd00190">
    <property type="entry name" value="Tryp_SPc"/>
    <property type="match status" value="1"/>
</dbReference>
<dbReference type="GO" id="GO:0016020">
    <property type="term" value="C:membrane"/>
    <property type="evidence" value="ECO:0007669"/>
    <property type="project" value="UniProtKB-SubCell"/>
</dbReference>
<dbReference type="InterPro" id="IPR001314">
    <property type="entry name" value="Peptidase_S1A"/>
</dbReference>
<dbReference type="SUPFAM" id="SSF56487">
    <property type="entry name" value="SRCR-like"/>
    <property type="match status" value="1"/>
</dbReference>
<keyword evidence="9" id="KW-1133">Transmembrane helix</keyword>
<feature type="disulfide bond" evidence="14">
    <location>
        <begin position="777"/>
        <end position="787"/>
    </location>
</feature>
<feature type="domain" description="SRCR" evidence="21">
    <location>
        <begin position="698"/>
        <end position="787"/>
    </location>
</feature>
<dbReference type="SMART" id="SM00137">
    <property type="entry name" value="MAM"/>
    <property type="match status" value="1"/>
</dbReference>
<evidence type="ECO:0000256" key="9">
    <source>
        <dbReference type="ARBA" id="ARBA00022989"/>
    </source>
</evidence>
<comment type="caution">
    <text evidence="22">The sequence shown here is derived from an EMBL/GenBank/DDBJ whole genome shotgun (WGS) entry which is preliminary data.</text>
</comment>
<dbReference type="CDD" id="cd06263">
    <property type="entry name" value="MAM"/>
    <property type="match status" value="1"/>
</dbReference>
<dbReference type="PRINTS" id="PR00722">
    <property type="entry name" value="CHYMOTRYPSIN"/>
</dbReference>
<dbReference type="EMBL" id="JAGEUA010000003">
    <property type="protein sequence ID" value="KAL0994008.1"/>
    <property type="molecule type" value="Genomic_DNA"/>
</dbReference>
<evidence type="ECO:0000256" key="3">
    <source>
        <dbReference type="ARBA" id="ARBA00022670"/>
    </source>
</evidence>
<evidence type="ECO:0008006" key="24">
    <source>
        <dbReference type="Google" id="ProtNLM"/>
    </source>
</evidence>
<proteinExistence type="inferred from homology"/>
<dbReference type="GO" id="GO:0009566">
    <property type="term" value="P:fertilization"/>
    <property type="evidence" value="ECO:0007669"/>
    <property type="project" value="UniProtKB-ARBA"/>
</dbReference>
<dbReference type="CDD" id="cd00112">
    <property type="entry name" value="LDLa"/>
    <property type="match status" value="2"/>
</dbReference>
<dbReference type="InterPro" id="IPR036772">
    <property type="entry name" value="SRCR-like_dom_sf"/>
</dbReference>
<dbReference type="FunFam" id="2.40.10.10:FF:000003">
    <property type="entry name" value="Transmembrane serine protease 3"/>
    <property type="match status" value="1"/>
</dbReference>
<keyword evidence="3 15" id="KW-0645">Protease</keyword>
<dbReference type="Gene3D" id="4.10.400.10">
    <property type="entry name" value="Low-density Lipoprotein Receptor"/>
    <property type="match status" value="1"/>
</dbReference>
<evidence type="ECO:0000256" key="7">
    <source>
        <dbReference type="ARBA" id="ARBA00022825"/>
    </source>
</evidence>
<evidence type="ECO:0000256" key="8">
    <source>
        <dbReference type="ARBA" id="ARBA00022968"/>
    </source>
</evidence>
<feature type="disulfide bond" evidence="13">
    <location>
        <begin position="670"/>
        <end position="688"/>
    </location>
</feature>
<feature type="disulfide bond" evidence="13">
    <location>
        <begin position="663"/>
        <end position="675"/>
    </location>
</feature>
<comment type="caution">
    <text evidence="14">Lacks conserved residue(s) required for the propagation of feature annotation.</text>
</comment>
<feature type="region of interest" description="Disordered" evidence="16">
    <location>
        <begin position="801"/>
        <end position="825"/>
    </location>
</feature>
<dbReference type="FunFam" id="2.60.120.200:FF:000128">
    <property type="entry name" value="enteropeptidase isoform X2"/>
    <property type="match status" value="1"/>
</dbReference>
<dbReference type="Pfam" id="PF00431">
    <property type="entry name" value="CUB"/>
    <property type="match status" value="2"/>
</dbReference>
<accession>A0ABD0X3Z0</accession>
<evidence type="ECO:0000259" key="21">
    <source>
        <dbReference type="PROSITE" id="PS50287"/>
    </source>
</evidence>
<sequence length="1064" mass="117144">MRCEKQRWTSMEVLLSVLVLTLLMVSASLVVITWLALRDQQDHGGPGGVGSVFNGRMVITRGAVFTEELLNRGSMEFKSLAFDTEYLISEAYGRGFLNNDFKDSQVLHFSNGSVVVNFDLHFSQNVEVNFDLHFSQNVEVKRAEQQLVAGLQSTGGLVVDPHSIQVTVKEDLGTTQPTSSTKPTSSPHLSTTNPGRCPPHHMACGEDTQCVPTSRFCDGVNDCLDGWDENATLCATKCDGQFLLAGPTGSFHSENFPLPYNSGTICRWVIRIQKGLAIKVIFPSFDTEQDIDRLSLYEGTGQGRAWASELSGIFSGTVWLVSDNATVEFATDDYNNFKGFYATYSAENITKLSNEERLTCSFEEGLCLWRQEPEDDGDWIRTNAPTFPPLTGPSFDHTFGNQSGFYIVTPLSPGQWDFRLRSLQLTPSNEPVCLKFWYHMYGENVHRLSVSVEKPIMSAVTNTLVTVVFQKEGNYGDNWNLGQVTLNSTALTTVLFEAQKRGGMMNDIALDDISLTSGPCGDGPPEPTVVPIPSAPPPMPRDCGGPFDVWEPNSTFSSPNYPHSYGENASCLWTLHAKEGWNIQLHFLDFEVESTYDIVEVRDGAGPLSVLLGVFTGSNTPFPDIFSTANQVTVMFFTDDSSFGRGFRANFTSGIALGRPKPCAVGLYLCKSGECISNVSVCNGKPDCADSSDEADCVHLVSENSTSVSRLQLQVQTTRYTTCGQNWTRNLSQSMCRYLGYRSGRSVLIPAEDKFVPFTTVTVEADGRLELTPSEKCVDEKVVSLECDNEPCGVRMMSVSQEMSDSGPTEPGMEESEEGGTGRVVGGTDTLMGEWPWMVSLHWRGRHVCGATLIDNEWLVTAAHCVYGKNIHLSNWKAILGLHSQDSVGTPPSQIRNVDQIIMNEHYNKRTKDADIAMMHLQPNVSFTDFIQPICLPRSEQQFVVGRLCFIAGWGWEKEQGSVANVLQQAEVPLVSRSQCQKLLPEYNITARMVCAGYTDGGIDSCQGDSGGPLVCEEEGTAIQMGVISFGVGCGRPQRPGVYALLPQFTDWVVQTRRYNNGLK</sequence>
<comment type="subcellular location">
    <subcellularLocation>
        <location evidence="1">Membrane</location>
        <topology evidence="1">Single-pass type II membrane protein</topology>
    </subcellularLocation>
</comment>
<dbReference type="Gene3D" id="2.60.120.200">
    <property type="match status" value="1"/>
</dbReference>
<dbReference type="PROSITE" id="PS50024">
    <property type="entry name" value="SEA"/>
    <property type="match status" value="1"/>
</dbReference>
<dbReference type="SUPFAM" id="SSF82671">
    <property type="entry name" value="SEA domain"/>
    <property type="match status" value="1"/>
</dbReference>
<dbReference type="SMART" id="SM00042">
    <property type="entry name" value="CUB"/>
    <property type="match status" value="2"/>
</dbReference>
<dbReference type="PANTHER" id="PTHR24252:SF16">
    <property type="entry name" value="TRANSMEMBRANE SERINE PROTEASE 15"/>
    <property type="match status" value="1"/>
</dbReference>
<dbReference type="InterPro" id="IPR018114">
    <property type="entry name" value="TRYPSIN_HIS"/>
</dbReference>
<evidence type="ECO:0000259" key="17">
    <source>
        <dbReference type="PROSITE" id="PS01180"/>
    </source>
</evidence>
<feature type="domain" description="Peptidase S1" evidence="20">
    <location>
        <begin position="824"/>
        <end position="1058"/>
    </location>
</feature>
<evidence type="ECO:0000256" key="1">
    <source>
        <dbReference type="ARBA" id="ARBA00004606"/>
    </source>
</evidence>
<dbReference type="PROSITE" id="PS00134">
    <property type="entry name" value="TRYPSIN_HIS"/>
    <property type="match status" value="1"/>
</dbReference>
<dbReference type="PROSITE" id="PS01209">
    <property type="entry name" value="LDLRA_1"/>
    <property type="match status" value="2"/>
</dbReference>
<dbReference type="InterPro" id="IPR001190">
    <property type="entry name" value="SRCR"/>
</dbReference>
<dbReference type="PROSITE" id="PS50240">
    <property type="entry name" value="TRYPSIN_DOM"/>
    <property type="match status" value="1"/>
</dbReference>
<evidence type="ECO:0000256" key="13">
    <source>
        <dbReference type="PROSITE-ProRule" id="PRU00124"/>
    </source>
</evidence>
<dbReference type="Gene3D" id="3.30.70.960">
    <property type="entry name" value="SEA domain"/>
    <property type="match status" value="1"/>
</dbReference>
<dbReference type="PROSITE" id="PS50060">
    <property type="entry name" value="MAM_2"/>
    <property type="match status" value="1"/>
</dbReference>
<dbReference type="Proteomes" id="UP001557470">
    <property type="component" value="Unassembled WGS sequence"/>
</dbReference>
<keyword evidence="11 14" id="KW-1015">Disulfide bond</keyword>
<keyword evidence="23" id="KW-1185">Reference proteome</keyword>
<dbReference type="AlphaFoldDB" id="A0ABD0X3Z0"/>
<feature type="domain" description="CUB" evidence="17">
    <location>
        <begin position="238"/>
        <end position="347"/>
    </location>
</feature>
<feature type="domain" description="SEA" evidence="18">
    <location>
        <begin position="49"/>
        <end position="171"/>
    </location>
</feature>
<dbReference type="Pfam" id="PF00057">
    <property type="entry name" value="Ldl_recept_a"/>
    <property type="match status" value="2"/>
</dbReference>
<organism evidence="22 23">
    <name type="scientific">Umbra pygmaea</name>
    <name type="common">Eastern mudminnow</name>
    <dbReference type="NCBI Taxonomy" id="75934"/>
    <lineage>
        <taxon>Eukaryota</taxon>
        <taxon>Metazoa</taxon>
        <taxon>Chordata</taxon>
        <taxon>Craniata</taxon>
        <taxon>Vertebrata</taxon>
        <taxon>Euteleostomi</taxon>
        <taxon>Actinopterygii</taxon>
        <taxon>Neopterygii</taxon>
        <taxon>Teleostei</taxon>
        <taxon>Protacanthopterygii</taxon>
        <taxon>Esociformes</taxon>
        <taxon>Umbridae</taxon>
        <taxon>Umbra</taxon>
    </lineage>
</organism>
<evidence type="ECO:0000259" key="19">
    <source>
        <dbReference type="PROSITE" id="PS50060"/>
    </source>
</evidence>
<dbReference type="SMART" id="SM00200">
    <property type="entry name" value="SEA"/>
    <property type="match status" value="1"/>
</dbReference>
<dbReference type="PROSITE" id="PS50068">
    <property type="entry name" value="LDLRA_2"/>
    <property type="match status" value="2"/>
</dbReference>
<dbReference type="FunFam" id="2.60.120.290:FF:000005">
    <property type="entry name" value="Procollagen C-endopeptidase enhancer 1"/>
    <property type="match status" value="1"/>
</dbReference>
<dbReference type="SUPFAM" id="SSF49899">
    <property type="entry name" value="Concanavalin A-like lectins/glucanases"/>
    <property type="match status" value="1"/>
</dbReference>
<dbReference type="InterPro" id="IPR035914">
    <property type="entry name" value="Sperma_CUB_dom_sf"/>
</dbReference>
<dbReference type="Pfam" id="PF00089">
    <property type="entry name" value="Trypsin"/>
    <property type="match status" value="1"/>
</dbReference>
<keyword evidence="7 15" id="KW-0720">Serine protease</keyword>
<comment type="similarity">
    <text evidence="2">Belongs to the DMBT1 family.</text>
</comment>
<evidence type="ECO:0000256" key="14">
    <source>
        <dbReference type="PROSITE-ProRule" id="PRU00196"/>
    </source>
</evidence>
<dbReference type="InterPro" id="IPR036055">
    <property type="entry name" value="LDL_receptor-like_sf"/>
</dbReference>
<dbReference type="InterPro" id="IPR033116">
    <property type="entry name" value="TRYPSIN_SER"/>
</dbReference>
<name>A0ABD0X3Z0_UMBPY</name>
<keyword evidence="4" id="KW-0812">Transmembrane</keyword>
<feature type="region of interest" description="Disordered" evidence="16">
    <location>
        <begin position="169"/>
        <end position="194"/>
    </location>
</feature>
<dbReference type="InterPro" id="IPR001254">
    <property type="entry name" value="Trypsin_dom"/>
</dbReference>
<dbReference type="CDD" id="cd00041">
    <property type="entry name" value="CUB"/>
    <property type="match status" value="2"/>
</dbReference>
<dbReference type="GO" id="GO:0006508">
    <property type="term" value="P:proteolysis"/>
    <property type="evidence" value="ECO:0007669"/>
    <property type="project" value="UniProtKB-KW"/>
</dbReference>
<dbReference type="PROSITE" id="PS01180">
    <property type="entry name" value="CUB"/>
    <property type="match status" value="2"/>
</dbReference>
<feature type="domain" description="MAM" evidence="19">
    <location>
        <begin position="358"/>
        <end position="522"/>
    </location>
</feature>
<evidence type="ECO:0000256" key="11">
    <source>
        <dbReference type="ARBA" id="ARBA00023157"/>
    </source>
</evidence>
<dbReference type="PROSITE" id="PS50287">
    <property type="entry name" value="SRCR_2"/>
    <property type="match status" value="1"/>
</dbReference>
<feature type="disulfide bond" evidence="13">
    <location>
        <begin position="682"/>
        <end position="697"/>
    </location>
</feature>
<evidence type="ECO:0000256" key="15">
    <source>
        <dbReference type="RuleBase" id="RU363034"/>
    </source>
</evidence>
<evidence type="ECO:0000256" key="12">
    <source>
        <dbReference type="ARBA" id="ARBA00023180"/>
    </source>
</evidence>
<evidence type="ECO:0000256" key="2">
    <source>
        <dbReference type="ARBA" id="ARBA00009931"/>
    </source>
</evidence>
<evidence type="ECO:0000256" key="10">
    <source>
        <dbReference type="ARBA" id="ARBA00023136"/>
    </source>
</evidence>
<evidence type="ECO:0000256" key="4">
    <source>
        <dbReference type="ARBA" id="ARBA00022692"/>
    </source>
</evidence>
<dbReference type="InterPro" id="IPR009003">
    <property type="entry name" value="Peptidase_S1_PA"/>
</dbReference>
<dbReference type="Gene3D" id="2.40.10.10">
    <property type="entry name" value="Trypsin-like serine proteases"/>
    <property type="match status" value="2"/>
</dbReference>
<keyword evidence="10" id="KW-0472">Membrane</keyword>
<dbReference type="PANTHER" id="PTHR24252">
    <property type="entry name" value="ACROSIN-RELATED"/>
    <property type="match status" value="1"/>
</dbReference>
<gene>
    <name evidence="22" type="ORF">UPYG_G00116690</name>
</gene>
<dbReference type="InterPro" id="IPR043504">
    <property type="entry name" value="Peptidase_S1_PA_chymotrypsin"/>
</dbReference>
<dbReference type="GO" id="GO:0008236">
    <property type="term" value="F:serine-type peptidase activity"/>
    <property type="evidence" value="ECO:0007669"/>
    <property type="project" value="UniProtKB-KW"/>
</dbReference>
<dbReference type="SUPFAM" id="SSF57424">
    <property type="entry name" value="LDL receptor-like module"/>
    <property type="match status" value="2"/>
</dbReference>
<dbReference type="SUPFAM" id="SSF49854">
    <property type="entry name" value="Spermadhesin, CUB domain"/>
    <property type="match status" value="2"/>
</dbReference>
<keyword evidence="5" id="KW-0677">Repeat</keyword>
<dbReference type="InterPro" id="IPR002172">
    <property type="entry name" value="LDrepeatLR_classA_rpt"/>
</dbReference>
<evidence type="ECO:0000313" key="22">
    <source>
        <dbReference type="EMBL" id="KAL0994008.1"/>
    </source>
</evidence>
<dbReference type="Gene3D" id="2.60.120.290">
    <property type="entry name" value="Spermadhesin, CUB domain"/>
    <property type="match status" value="2"/>
</dbReference>
<dbReference type="InterPro" id="IPR013320">
    <property type="entry name" value="ConA-like_dom_sf"/>
</dbReference>
<dbReference type="InterPro" id="IPR036364">
    <property type="entry name" value="SEA_dom_sf"/>
</dbReference>
<feature type="compositionally biased region" description="Low complexity" evidence="16">
    <location>
        <begin position="174"/>
        <end position="192"/>
    </location>
</feature>
<dbReference type="InterPro" id="IPR000859">
    <property type="entry name" value="CUB_dom"/>
</dbReference>
<dbReference type="InterPro" id="IPR000998">
    <property type="entry name" value="MAM_dom"/>
</dbReference>
<dbReference type="SUPFAM" id="SSF50494">
    <property type="entry name" value="Trypsin-like serine proteases"/>
    <property type="match status" value="1"/>
</dbReference>
<keyword evidence="6 15" id="KW-0378">Hydrolase</keyword>
<keyword evidence="8" id="KW-0735">Signal-anchor</keyword>